<reference evidence="1 2" key="1">
    <citation type="journal article" date="2016" name="BMC Genomics">
        <title>Genome sequencing and secondary metabolism of the postharvest pathogen Penicillium griseofulvum.</title>
        <authorList>
            <person name="Banani H."/>
            <person name="Marcet-Houben M."/>
            <person name="Ballester A.R."/>
            <person name="Abbruscato P."/>
            <person name="Gonzalez-Candelas L."/>
            <person name="Gabaldon T."/>
            <person name="Spadaro D."/>
        </authorList>
    </citation>
    <scope>NUCLEOTIDE SEQUENCE [LARGE SCALE GENOMIC DNA]</scope>
    <source>
        <strain evidence="1 2">PG3</strain>
    </source>
</reference>
<dbReference type="EMBL" id="LHQR01000069">
    <property type="protein sequence ID" value="KXG46572.1"/>
    <property type="molecule type" value="Genomic_DNA"/>
</dbReference>
<protein>
    <submittedName>
        <fullName evidence="1">Uncharacterized protein</fullName>
    </submittedName>
</protein>
<dbReference type="RefSeq" id="XP_040645108.1">
    <property type="nucleotide sequence ID" value="XM_040793141.1"/>
</dbReference>
<accession>A0A135LC74</accession>
<dbReference type="GeneID" id="63708441"/>
<organism evidence="1 2">
    <name type="scientific">Penicillium patulum</name>
    <name type="common">Penicillium griseofulvum</name>
    <dbReference type="NCBI Taxonomy" id="5078"/>
    <lineage>
        <taxon>Eukaryota</taxon>
        <taxon>Fungi</taxon>
        <taxon>Dikarya</taxon>
        <taxon>Ascomycota</taxon>
        <taxon>Pezizomycotina</taxon>
        <taxon>Eurotiomycetes</taxon>
        <taxon>Eurotiomycetidae</taxon>
        <taxon>Eurotiales</taxon>
        <taxon>Aspergillaceae</taxon>
        <taxon>Penicillium</taxon>
    </lineage>
</organism>
<sequence>MKSSWLYPLSTMAYCAIVAANPLPIHELSNNVTDIVTLDPEPDMLDKRNNPVVILGLGVSAFIQAAGEAGGLTLGSLASTLTNVFQPKEAPWENSDAYCTIYIRTQGGGKCHMEVEPGHAGGGQTKQVHDDWDCAWNDLDSAPPMDSFNDPGIGEFRVQFAATDKATYGGSPKCVSEGLCSPRLEFQRKGFFMRIDSWESQGTVSKRQYSGDYGGVCSTYVEDQFSSGGHKLATKCAVPCENQNVLPDSTPP</sequence>
<gene>
    <name evidence="1" type="ORF">PGRI_054280</name>
</gene>
<evidence type="ECO:0000313" key="1">
    <source>
        <dbReference type="EMBL" id="KXG46572.1"/>
    </source>
</evidence>
<dbReference type="STRING" id="5078.A0A135LC74"/>
<proteinExistence type="predicted"/>
<evidence type="ECO:0000313" key="2">
    <source>
        <dbReference type="Proteomes" id="UP000070168"/>
    </source>
</evidence>
<name>A0A135LC74_PENPA</name>
<dbReference type="OrthoDB" id="2119228at2759"/>
<dbReference type="Proteomes" id="UP000070168">
    <property type="component" value="Unassembled WGS sequence"/>
</dbReference>
<comment type="caution">
    <text evidence="1">The sequence shown here is derived from an EMBL/GenBank/DDBJ whole genome shotgun (WGS) entry which is preliminary data.</text>
</comment>
<keyword evidence="2" id="KW-1185">Reference proteome</keyword>
<dbReference type="AlphaFoldDB" id="A0A135LC74"/>